<dbReference type="GO" id="GO:0000786">
    <property type="term" value="C:nucleosome"/>
    <property type="evidence" value="ECO:0007669"/>
    <property type="project" value="UniProtKB-KW"/>
</dbReference>
<feature type="region of interest" description="Disordered" evidence="2">
    <location>
        <begin position="150"/>
        <end position="169"/>
    </location>
</feature>
<keyword evidence="1" id="KW-0158">Chromosome</keyword>
<dbReference type="PANTHER" id="PTHR23430">
    <property type="entry name" value="HISTONE H2A"/>
    <property type="match status" value="1"/>
</dbReference>
<feature type="region of interest" description="Disordered" evidence="2">
    <location>
        <begin position="1"/>
        <end position="42"/>
    </location>
</feature>
<sequence length="239" mass="25917">MSSPDTSVDLSSNAAISTSQKLIRSSKQPKGLKSRPRRSKLTVSKSTRSGILFPVSRVLRFLRASKLMRVHRISVSAAVYLAAALEYMTSELLDLAGNVAKAANRKLLTPRFIMIAAKSDSEISKMLHQVTFPFSGVQLAVLPQLLPKTKSKAKRTMQNKPSQVSKASEKTLRKITLPTGCVLQVVQADMAELAVDGVVNPTSSNFYMGGMVGSRLSSKGGAEFAEVMRQARQDVPILP</sequence>
<dbReference type="SUPFAM" id="SSF52949">
    <property type="entry name" value="Macro domain-like"/>
    <property type="match status" value="1"/>
</dbReference>
<evidence type="ECO:0000259" key="3">
    <source>
        <dbReference type="Pfam" id="PF00125"/>
    </source>
</evidence>
<evidence type="ECO:0000313" key="4">
    <source>
        <dbReference type="EMBL" id="JAP48846.1"/>
    </source>
</evidence>
<dbReference type="SMART" id="SM00414">
    <property type="entry name" value="H2A"/>
    <property type="match status" value="1"/>
</dbReference>
<keyword evidence="1" id="KW-0539">Nucleus</keyword>
<feature type="compositionally biased region" description="Polar residues" evidence="2">
    <location>
        <begin position="1"/>
        <end position="28"/>
    </location>
</feature>
<dbReference type="CDD" id="cd00074">
    <property type="entry name" value="HFD_H2A"/>
    <property type="match status" value="1"/>
</dbReference>
<comment type="subunit">
    <text evidence="1">The nucleosome is a histone octamer containing two molecules each of H2A, H2B, H3 and H4 assembled in one H3-H4 heterotetramer and two H2A-H2B heterodimers. The octamer wraps approximately 147 bp of DNA.</text>
</comment>
<feature type="domain" description="Core Histone H2A/H2B/H3" evidence="3">
    <location>
        <begin position="43"/>
        <end position="118"/>
    </location>
</feature>
<dbReference type="GO" id="GO:0046982">
    <property type="term" value="F:protein heterodimerization activity"/>
    <property type="evidence" value="ECO:0007669"/>
    <property type="project" value="InterPro"/>
</dbReference>
<evidence type="ECO:0000256" key="1">
    <source>
        <dbReference type="RuleBase" id="RU003767"/>
    </source>
</evidence>
<name>A0A0X3PNN4_SCHSO</name>
<dbReference type="GO" id="GO:0003677">
    <property type="term" value="F:DNA binding"/>
    <property type="evidence" value="ECO:0007669"/>
    <property type="project" value="UniProtKB-KW"/>
</dbReference>
<dbReference type="GO" id="GO:0005634">
    <property type="term" value="C:nucleus"/>
    <property type="evidence" value="ECO:0007669"/>
    <property type="project" value="UniProtKB-SubCell"/>
</dbReference>
<protein>
    <recommendedName>
        <fullName evidence="1">Histone H2A</fullName>
    </recommendedName>
</protein>
<comment type="similarity">
    <text evidence="1">Belongs to the histone H2A family.</text>
</comment>
<dbReference type="InterPro" id="IPR009072">
    <property type="entry name" value="Histone-fold"/>
</dbReference>
<keyword evidence="1" id="KW-0544">Nucleosome core</keyword>
<dbReference type="Pfam" id="PF00125">
    <property type="entry name" value="Histone"/>
    <property type="match status" value="1"/>
</dbReference>
<comment type="subcellular location">
    <subcellularLocation>
        <location evidence="1">Nucleus</location>
    </subcellularLocation>
</comment>
<dbReference type="Gene3D" id="3.40.220.10">
    <property type="entry name" value="Leucine Aminopeptidase, subunit E, domain 1"/>
    <property type="match status" value="1"/>
</dbReference>
<dbReference type="PRINTS" id="PR00620">
    <property type="entry name" value="HISTONEH2A"/>
</dbReference>
<organism evidence="4">
    <name type="scientific">Schistocephalus solidus</name>
    <name type="common">Tapeworm</name>
    <dbReference type="NCBI Taxonomy" id="70667"/>
    <lineage>
        <taxon>Eukaryota</taxon>
        <taxon>Metazoa</taxon>
        <taxon>Spiralia</taxon>
        <taxon>Lophotrochozoa</taxon>
        <taxon>Platyhelminthes</taxon>
        <taxon>Cestoda</taxon>
        <taxon>Eucestoda</taxon>
        <taxon>Diphyllobothriidea</taxon>
        <taxon>Diphyllobothriidae</taxon>
        <taxon>Schistocephalus</taxon>
    </lineage>
</organism>
<feature type="non-terminal residue" evidence="4">
    <location>
        <position position="239"/>
    </location>
</feature>
<dbReference type="InterPro" id="IPR043472">
    <property type="entry name" value="Macro_dom-like"/>
</dbReference>
<dbReference type="InterPro" id="IPR007125">
    <property type="entry name" value="H2A/H2B/H3"/>
</dbReference>
<gene>
    <name evidence="4" type="primary">H2AY</name>
    <name evidence="4" type="ORF">TR117350</name>
</gene>
<dbReference type="InterPro" id="IPR002119">
    <property type="entry name" value="Histone_H2A"/>
</dbReference>
<dbReference type="AlphaFoldDB" id="A0A0X3PNN4"/>
<evidence type="ECO:0000256" key="2">
    <source>
        <dbReference type="SAM" id="MobiDB-lite"/>
    </source>
</evidence>
<dbReference type="GO" id="GO:0030527">
    <property type="term" value="F:structural constituent of chromatin"/>
    <property type="evidence" value="ECO:0007669"/>
    <property type="project" value="InterPro"/>
</dbReference>
<dbReference type="SUPFAM" id="SSF47113">
    <property type="entry name" value="Histone-fold"/>
    <property type="match status" value="1"/>
</dbReference>
<dbReference type="EMBL" id="GEEE01014379">
    <property type="protein sequence ID" value="JAP48846.1"/>
    <property type="molecule type" value="Transcribed_RNA"/>
</dbReference>
<keyword evidence="1" id="KW-0238">DNA-binding</keyword>
<feature type="compositionally biased region" description="Basic residues" evidence="2">
    <location>
        <begin position="30"/>
        <end position="40"/>
    </location>
</feature>
<proteinExistence type="inferred from homology"/>
<accession>A0A0X3PNN4</accession>
<dbReference type="Gene3D" id="1.10.20.10">
    <property type="entry name" value="Histone, subunit A"/>
    <property type="match status" value="1"/>
</dbReference>
<reference evidence="4" key="1">
    <citation type="submission" date="2016-01" db="EMBL/GenBank/DDBJ databases">
        <title>Reference transcriptome for the parasite Schistocephalus solidus: insights into the molecular evolution of parasitism.</title>
        <authorList>
            <person name="Hebert F.O."/>
            <person name="Grambauer S."/>
            <person name="Barber I."/>
            <person name="Landry C.R."/>
            <person name="Aubin-Horth N."/>
        </authorList>
    </citation>
    <scope>NUCLEOTIDE SEQUENCE</scope>
</reference>